<dbReference type="GeneID" id="136091446"/>
<organism evidence="1 2">
    <name type="scientific">Hydra vulgaris</name>
    <name type="common">Hydra</name>
    <name type="synonym">Hydra attenuata</name>
    <dbReference type="NCBI Taxonomy" id="6087"/>
    <lineage>
        <taxon>Eukaryota</taxon>
        <taxon>Metazoa</taxon>
        <taxon>Cnidaria</taxon>
        <taxon>Hydrozoa</taxon>
        <taxon>Hydroidolina</taxon>
        <taxon>Anthoathecata</taxon>
        <taxon>Aplanulata</taxon>
        <taxon>Hydridae</taxon>
        <taxon>Hydra</taxon>
    </lineage>
</organism>
<dbReference type="PANTHER" id="PTHR46601">
    <property type="entry name" value="ULP_PROTEASE DOMAIN-CONTAINING PROTEIN"/>
    <property type="match status" value="1"/>
</dbReference>
<name>A0ABM4DKQ1_HYDVU</name>
<evidence type="ECO:0000313" key="1">
    <source>
        <dbReference type="Proteomes" id="UP001652625"/>
    </source>
</evidence>
<dbReference type="Proteomes" id="UP001652625">
    <property type="component" value="Chromosome 15"/>
</dbReference>
<accession>A0ABM4DKQ1</accession>
<protein>
    <submittedName>
        <fullName evidence="2">Uncharacterized protein LOC136091446 isoform X1</fullName>
    </submittedName>
</protein>
<reference evidence="2" key="1">
    <citation type="submission" date="2025-08" db="UniProtKB">
        <authorList>
            <consortium name="RefSeq"/>
        </authorList>
    </citation>
    <scope>IDENTIFICATION</scope>
</reference>
<keyword evidence="1" id="KW-1185">Reference proteome</keyword>
<dbReference type="RefSeq" id="XP_065675113.1">
    <property type="nucleotide sequence ID" value="XM_065819041.1"/>
</dbReference>
<evidence type="ECO:0000313" key="2">
    <source>
        <dbReference type="RefSeq" id="XP_065675113.1"/>
    </source>
</evidence>
<proteinExistence type="predicted"/>
<gene>
    <name evidence="2" type="primary">LOC136091446</name>
</gene>
<sequence>MNSSINMNTCSIGIELKLDCHKNTYCSQSEISEIVNEDKYLLTLRTGIRNIHLHTICTHHRLQFINYYSTYHKSCCDPFSIHSKIVKGNLTTVTLEHNQLDSNLIPGKKICFGCVRKIKNVEEVDKRHDPDYISPDNSVTQIDTINPCLVKFGVSPIKRSSSMSMLQIDNKIKKKVKLLNESLNASERDELQISMLKSSSLDFIVEQLKQKFRNEINISQKIKLLTLAPVHWTIQETINEFKATQYMVKQARALRDVKGILGERSTDIRNPKKLTTEVVNQIVNFYEDDSNIRLLPGAKDYISIKTVDGRQHIQKRLILCNLSELYQKWLEESKSNGVVKVGLTSFALLRPQHCIVAGKSGTHTVCVCIDHQNPNLMVKSLKNEIKSKDLMALAVCSIENKPCMFHECEKCPGKKRIEKKLNELLGDSANEITYKQWLKTDRCSLETIVRSPDEFLEELTDKLYNLTKHHYVSKSQTFFLNQLKENMKPNECIMQMDFAKNFSFIIQDEVQSSYFSKNQATLHPFVIYVQSLNGNQSPESKCYCVISDNLIHNTEAVFSYVSKIIPILKEEYPQVQKINYFTDGASSQYKNRFNLKNLCFHEKDYGLKADWHFFGTAHGKSACDGIGGTVKRVIHNLSLQRPIGNQILTPRDMFLVAKEKIKNIRFIYISETETAAITHEVLAKRFENVPAIKGTRSYHYFSPQSCCLKAYVTSMSSTFDSFHMLEDTCINTQKSMNTDININDWVLVNYFGEFFPGKITDLKGDTVCISCLQKAGNYFKYPTITDIHWYPISDIIVTLHDPELKNTRGFYSYLIKKRMK</sequence>
<dbReference type="PANTHER" id="PTHR46601:SF1">
    <property type="entry name" value="ADF-H DOMAIN-CONTAINING PROTEIN"/>
    <property type="match status" value="1"/>
</dbReference>